<organism evidence="2 3">
    <name type="scientific">Saccharolobus shibatae (strain ATCC 51178 / DSM 5389 / JCM 8931 / NBRC 15437 / B12)</name>
    <name type="common">Sulfolobus shibatae</name>
    <dbReference type="NCBI Taxonomy" id="523848"/>
    <lineage>
        <taxon>Archaea</taxon>
        <taxon>Thermoproteota</taxon>
        <taxon>Thermoprotei</taxon>
        <taxon>Sulfolobales</taxon>
        <taxon>Sulfolobaceae</taxon>
        <taxon>Saccharolobus</taxon>
    </lineage>
</organism>
<feature type="transmembrane region" description="Helical" evidence="1">
    <location>
        <begin position="12"/>
        <end position="31"/>
    </location>
</feature>
<dbReference type="AlphaFoldDB" id="A0A8F5BP65"/>
<evidence type="ECO:0000313" key="2">
    <source>
        <dbReference type="EMBL" id="QXJ28795.1"/>
    </source>
</evidence>
<evidence type="ECO:0000256" key="1">
    <source>
        <dbReference type="SAM" id="Phobius"/>
    </source>
</evidence>
<name>A0A8F5BP65_SACSH</name>
<dbReference type="Proteomes" id="UP000694018">
    <property type="component" value="Chromosome"/>
</dbReference>
<keyword evidence="1" id="KW-0472">Membrane</keyword>
<proteinExistence type="predicted"/>
<evidence type="ECO:0000313" key="3">
    <source>
        <dbReference type="Proteomes" id="UP000694018"/>
    </source>
</evidence>
<sequence length="95" mass="11301">MQERYRIKNVFFQFLLGLILDLPFTHLIHLYEFFQFLLGLIKPMLVPDFSSAIPFFFQFLLGLIKSLLDHPKFKIINFQFLLGLIISSRCGWSEE</sequence>
<keyword evidence="1" id="KW-0812">Transmembrane</keyword>
<protein>
    <submittedName>
        <fullName evidence="2">Uncharacterized protein</fullName>
    </submittedName>
</protein>
<dbReference type="KEGG" id="sshi:J5U23_01664"/>
<reference evidence="2" key="1">
    <citation type="journal article" date="2021" name="Environ. Microbiol.">
        <title>New insights into the diversity and evolution of the archaeal mobilome from three complete genomes of Saccharolobus shibatae.</title>
        <authorList>
            <person name="Medvedeva S."/>
            <person name="Brandt D."/>
            <person name="Cvirkaite-Krupovic V."/>
            <person name="Liu Y."/>
            <person name="Severinov K."/>
            <person name="Ishino S."/>
            <person name="Ishino Y."/>
            <person name="Prangishvili D."/>
            <person name="Kalinowski J."/>
            <person name="Krupovic M."/>
        </authorList>
    </citation>
    <scope>NUCLEOTIDE SEQUENCE</scope>
    <source>
        <strain evidence="2">B12</strain>
    </source>
</reference>
<dbReference type="EMBL" id="CP077717">
    <property type="protein sequence ID" value="QXJ28795.1"/>
    <property type="molecule type" value="Genomic_DNA"/>
</dbReference>
<accession>A0A8F5BP65</accession>
<keyword evidence="1" id="KW-1133">Transmembrane helix</keyword>
<feature type="transmembrane region" description="Helical" evidence="1">
    <location>
        <begin position="51"/>
        <end position="68"/>
    </location>
</feature>
<gene>
    <name evidence="2" type="ORF">J5U23_01664</name>
</gene>